<dbReference type="InterPro" id="IPR035906">
    <property type="entry name" value="MetI-like_sf"/>
</dbReference>
<dbReference type="Proteomes" id="UP000182314">
    <property type="component" value="Unassembled WGS sequence"/>
</dbReference>
<keyword evidence="9 11" id="KW-1133">Transmembrane helix</keyword>
<dbReference type="GO" id="GO:0022857">
    <property type="term" value="F:transmembrane transporter activity"/>
    <property type="evidence" value="ECO:0007669"/>
    <property type="project" value="InterPro"/>
</dbReference>
<keyword evidence="4 11" id="KW-0813">Transport</keyword>
<evidence type="ECO:0000256" key="11">
    <source>
        <dbReference type="RuleBase" id="RU363032"/>
    </source>
</evidence>
<keyword evidence="8" id="KW-0029">Amino-acid transport</keyword>
<feature type="transmembrane region" description="Helical" evidence="11">
    <location>
        <begin position="82"/>
        <end position="99"/>
    </location>
</feature>
<evidence type="ECO:0000256" key="3">
    <source>
        <dbReference type="ARBA" id="ARBA00010072"/>
    </source>
</evidence>
<sequence length="223" mass="25205">MMDWQAIIDALPSLGEGMAATLQLCAMAAICSLLWGALMAAALMRASRFWQRLLRVYSNITLALPLLVVIYLLYFVLPEYDITLSSPVVGVLALTLYYAPYIAQVIRAAIEALPKGQWEACRVLGLSRREQLRDVVLPQTLPQMLSPLVGLMIGLIKDSALLSIVSVQEFMYAAKQAISETYAPLEIYLTVALCYWLLNSLLDWLARHFEFRMTRYRRGMQHE</sequence>
<feature type="transmembrane region" description="Helical" evidence="11">
    <location>
        <begin position="20"/>
        <end position="44"/>
    </location>
</feature>
<dbReference type="InterPro" id="IPR000515">
    <property type="entry name" value="MetI-like"/>
</dbReference>
<reference evidence="13 14" key="1">
    <citation type="submission" date="2016-10" db="EMBL/GenBank/DDBJ databases">
        <authorList>
            <person name="Varghese N."/>
            <person name="Submissions S."/>
        </authorList>
    </citation>
    <scope>NUCLEOTIDE SEQUENCE [LARGE SCALE GENOMIC DNA]</scope>
    <source>
        <strain evidence="13 14">CGMCC 1.7012</strain>
    </source>
</reference>
<dbReference type="GO" id="GO:0043190">
    <property type="term" value="C:ATP-binding cassette (ABC) transporter complex"/>
    <property type="evidence" value="ECO:0007669"/>
    <property type="project" value="InterPro"/>
</dbReference>
<keyword evidence="5" id="KW-1003">Cell membrane</keyword>
<dbReference type="InterPro" id="IPR010065">
    <property type="entry name" value="AA_ABC_transptr_permease_3TM"/>
</dbReference>
<dbReference type="PROSITE" id="PS50928">
    <property type="entry name" value="ABC_TM1"/>
    <property type="match status" value="1"/>
</dbReference>
<evidence type="ECO:0000256" key="1">
    <source>
        <dbReference type="ARBA" id="ARBA00003159"/>
    </source>
</evidence>
<evidence type="ECO:0000256" key="8">
    <source>
        <dbReference type="ARBA" id="ARBA00022970"/>
    </source>
</evidence>
<evidence type="ECO:0000256" key="6">
    <source>
        <dbReference type="ARBA" id="ARBA00022519"/>
    </source>
</evidence>
<keyword evidence="7 11" id="KW-0812">Transmembrane</keyword>
<evidence type="ECO:0000313" key="13">
    <source>
        <dbReference type="EMBL" id="SFC99371.1"/>
    </source>
</evidence>
<evidence type="ECO:0000256" key="10">
    <source>
        <dbReference type="ARBA" id="ARBA00023136"/>
    </source>
</evidence>
<keyword evidence="10 11" id="KW-0472">Membrane</keyword>
<evidence type="ECO:0000256" key="2">
    <source>
        <dbReference type="ARBA" id="ARBA00004429"/>
    </source>
</evidence>
<dbReference type="NCBIfam" id="TIGR01726">
    <property type="entry name" value="HEQRo_perm_3TM"/>
    <property type="match status" value="1"/>
</dbReference>
<feature type="domain" description="ABC transmembrane type-1" evidence="12">
    <location>
        <begin position="18"/>
        <end position="206"/>
    </location>
</feature>
<organism evidence="13 14">
    <name type="scientific">Kosakonia oryzae</name>
    <dbReference type="NCBI Taxonomy" id="497725"/>
    <lineage>
        <taxon>Bacteria</taxon>
        <taxon>Pseudomonadati</taxon>
        <taxon>Pseudomonadota</taxon>
        <taxon>Gammaproteobacteria</taxon>
        <taxon>Enterobacterales</taxon>
        <taxon>Enterobacteriaceae</taxon>
        <taxon>Kosakonia</taxon>
    </lineage>
</organism>
<keyword evidence="6" id="KW-0997">Cell inner membrane</keyword>
<evidence type="ECO:0000256" key="9">
    <source>
        <dbReference type="ARBA" id="ARBA00022989"/>
    </source>
</evidence>
<dbReference type="EMBL" id="FOKO01000005">
    <property type="protein sequence ID" value="SFC99371.1"/>
    <property type="molecule type" value="Genomic_DNA"/>
</dbReference>
<evidence type="ECO:0000313" key="14">
    <source>
        <dbReference type="Proteomes" id="UP000182314"/>
    </source>
</evidence>
<dbReference type="PANTHER" id="PTHR30614:SF20">
    <property type="entry name" value="GLUTAMINE TRANSPORT SYSTEM PERMEASE PROTEIN GLNP"/>
    <property type="match status" value="1"/>
</dbReference>
<comment type="similarity">
    <text evidence="3">Belongs to the binding-protein-dependent transport system permease family. HisMQ subfamily.</text>
</comment>
<proteinExistence type="inferred from homology"/>
<evidence type="ECO:0000256" key="7">
    <source>
        <dbReference type="ARBA" id="ARBA00022692"/>
    </source>
</evidence>
<dbReference type="AlphaFoldDB" id="A0AA94H6C3"/>
<evidence type="ECO:0000256" key="5">
    <source>
        <dbReference type="ARBA" id="ARBA00022475"/>
    </source>
</evidence>
<feature type="transmembrane region" description="Helical" evidence="11">
    <location>
        <begin position="187"/>
        <end position="206"/>
    </location>
</feature>
<comment type="caution">
    <text evidence="13">The sequence shown here is derived from an EMBL/GenBank/DDBJ whole genome shotgun (WGS) entry which is preliminary data.</text>
</comment>
<gene>
    <name evidence="13" type="ORF">SAMN05216286_3825</name>
</gene>
<dbReference type="InterPro" id="IPR043429">
    <property type="entry name" value="ArtM/GltK/GlnP/TcyL/YhdX-like"/>
</dbReference>
<dbReference type="SUPFAM" id="SSF161098">
    <property type="entry name" value="MetI-like"/>
    <property type="match status" value="1"/>
</dbReference>
<protein>
    <submittedName>
        <fullName evidence="13">Polar amino acid transport system permease protein</fullName>
    </submittedName>
</protein>
<evidence type="ECO:0000259" key="12">
    <source>
        <dbReference type="PROSITE" id="PS50928"/>
    </source>
</evidence>
<evidence type="ECO:0000256" key="4">
    <source>
        <dbReference type="ARBA" id="ARBA00022448"/>
    </source>
</evidence>
<comment type="function">
    <text evidence="1">Part of the binding-protein-dependent transport system for glutamine; probably responsible for the translocation of the substrate across the membrane.</text>
</comment>
<feature type="transmembrane region" description="Helical" evidence="11">
    <location>
        <begin position="148"/>
        <end position="167"/>
    </location>
</feature>
<dbReference type="GO" id="GO:0006865">
    <property type="term" value="P:amino acid transport"/>
    <property type="evidence" value="ECO:0007669"/>
    <property type="project" value="UniProtKB-KW"/>
</dbReference>
<accession>A0AA94H6C3</accession>
<dbReference type="Pfam" id="PF00528">
    <property type="entry name" value="BPD_transp_1"/>
    <property type="match status" value="1"/>
</dbReference>
<feature type="transmembrane region" description="Helical" evidence="11">
    <location>
        <begin position="56"/>
        <end position="76"/>
    </location>
</feature>
<dbReference type="PANTHER" id="PTHR30614">
    <property type="entry name" value="MEMBRANE COMPONENT OF AMINO ACID ABC TRANSPORTER"/>
    <property type="match status" value="1"/>
</dbReference>
<dbReference type="CDD" id="cd06261">
    <property type="entry name" value="TM_PBP2"/>
    <property type="match status" value="1"/>
</dbReference>
<dbReference type="Gene3D" id="1.10.3720.10">
    <property type="entry name" value="MetI-like"/>
    <property type="match status" value="1"/>
</dbReference>
<comment type="subcellular location">
    <subcellularLocation>
        <location evidence="2">Cell inner membrane</location>
        <topology evidence="2">Multi-pass membrane protein</topology>
    </subcellularLocation>
    <subcellularLocation>
        <location evidence="11">Cell membrane</location>
        <topology evidence="11">Multi-pass membrane protein</topology>
    </subcellularLocation>
</comment>
<name>A0AA94H6C3_9ENTR</name>